<dbReference type="OrthoDB" id="340608at2759"/>
<evidence type="ECO:0000256" key="1">
    <source>
        <dbReference type="ARBA" id="ARBA00004141"/>
    </source>
</evidence>
<evidence type="ECO:0000313" key="8">
    <source>
        <dbReference type="Proteomes" id="UP000673691"/>
    </source>
</evidence>
<proteinExistence type="inferred from homology"/>
<protein>
    <submittedName>
        <fullName evidence="7">Ligand-effect modulator 3 family</fullName>
    </submittedName>
</protein>
<keyword evidence="8" id="KW-1185">Reference proteome</keyword>
<comment type="caution">
    <text evidence="7">The sequence shown here is derived from an EMBL/GenBank/DDBJ whole genome shotgun (WGS) entry which is preliminary data.</text>
</comment>
<evidence type="ECO:0000256" key="5">
    <source>
        <dbReference type="ARBA" id="ARBA00023136"/>
    </source>
</evidence>
<keyword evidence="4 6" id="KW-1133">Transmembrane helix</keyword>
<dbReference type="PANTHER" id="PTHR10926:SF0">
    <property type="entry name" value="CDC50, ISOFORM A"/>
    <property type="match status" value="1"/>
</dbReference>
<dbReference type="Pfam" id="PF03381">
    <property type="entry name" value="CDC50"/>
    <property type="match status" value="1"/>
</dbReference>
<evidence type="ECO:0000256" key="3">
    <source>
        <dbReference type="ARBA" id="ARBA00022692"/>
    </source>
</evidence>
<comment type="subcellular location">
    <subcellularLocation>
        <location evidence="1">Membrane</location>
        <topology evidence="1">Multi-pass membrane protein</topology>
    </subcellularLocation>
</comment>
<dbReference type="EMBL" id="JAEFCI010006906">
    <property type="protein sequence ID" value="KAG5459395.1"/>
    <property type="molecule type" value="Genomic_DNA"/>
</dbReference>
<dbReference type="PANTHER" id="PTHR10926">
    <property type="entry name" value="CELL CYCLE CONTROL PROTEIN 50"/>
    <property type="match status" value="1"/>
</dbReference>
<dbReference type="InterPro" id="IPR005045">
    <property type="entry name" value="CDC50/LEM3_fam"/>
</dbReference>
<accession>A0A8H8DID5</accession>
<reference evidence="7 8" key="1">
    <citation type="journal article" name="Sci. Rep.">
        <title>Genome-scale phylogenetic analyses confirm Olpidium as the closest living zoosporic fungus to the non-flagellated, terrestrial fungi.</title>
        <authorList>
            <person name="Chang Y."/>
            <person name="Rochon D."/>
            <person name="Sekimoto S."/>
            <person name="Wang Y."/>
            <person name="Chovatia M."/>
            <person name="Sandor L."/>
            <person name="Salamov A."/>
            <person name="Grigoriev I.V."/>
            <person name="Stajich J.E."/>
            <person name="Spatafora J.W."/>
        </authorList>
    </citation>
    <scope>NUCLEOTIDE SEQUENCE [LARGE SCALE GENOMIC DNA]</scope>
    <source>
        <strain evidence="7">S191</strain>
    </source>
</reference>
<dbReference type="GO" id="GO:0005794">
    <property type="term" value="C:Golgi apparatus"/>
    <property type="evidence" value="ECO:0007669"/>
    <property type="project" value="TreeGrafter"/>
</dbReference>
<evidence type="ECO:0000256" key="2">
    <source>
        <dbReference type="ARBA" id="ARBA00009457"/>
    </source>
</evidence>
<dbReference type="GO" id="GO:0005783">
    <property type="term" value="C:endoplasmic reticulum"/>
    <property type="evidence" value="ECO:0007669"/>
    <property type="project" value="TreeGrafter"/>
</dbReference>
<comment type="similarity">
    <text evidence="2">Belongs to the CDC50/LEM3 family.</text>
</comment>
<keyword evidence="3 6" id="KW-0812">Transmembrane</keyword>
<name>A0A8H8DID5_9FUNG</name>
<dbReference type="AlphaFoldDB" id="A0A8H8DID5"/>
<dbReference type="Proteomes" id="UP000673691">
    <property type="component" value="Unassembled WGS sequence"/>
</dbReference>
<feature type="transmembrane region" description="Helical" evidence="6">
    <location>
        <begin position="193"/>
        <end position="214"/>
    </location>
</feature>
<organism evidence="7 8">
    <name type="scientific">Olpidium bornovanus</name>
    <dbReference type="NCBI Taxonomy" id="278681"/>
    <lineage>
        <taxon>Eukaryota</taxon>
        <taxon>Fungi</taxon>
        <taxon>Fungi incertae sedis</taxon>
        <taxon>Olpidiomycota</taxon>
        <taxon>Olpidiomycotina</taxon>
        <taxon>Olpidiomycetes</taxon>
        <taxon>Olpidiales</taxon>
        <taxon>Olpidiaceae</taxon>
        <taxon>Olpidium</taxon>
    </lineage>
</organism>
<dbReference type="GO" id="GO:0005886">
    <property type="term" value="C:plasma membrane"/>
    <property type="evidence" value="ECO:0007669"/>
    <property type="project" value="TreeGrafter"/>
</dbReference>
<evidence type="ECO:0000256" key="6">
    <source>
        <dbReference type="SAM" id="Phobius"/>
    </source>
</evidence>
<evidence type="ECO:0000313" key="7">
    <source>
        <dbReference type="EMBL" id="KAG5459395.1"/>
    </source>
</evidence>
<evidence type="ECO:0000256" key="4">
    <source>
        <dbReference type="ARBA" id="ARBA00022989"/>
    </source>
</evidence>
<keyword evidence="5 6" id="KW-0472">Membrane</keyword>
<gene>
    <name evidence="7" type="ORF">BJ554DRAFT_203</name>
</gene>
<sequence length="250" mass="27296">MSSGPAVILPCSRRCPSWCQDKSYFLLLPASPFLPLPLPPQNALLSDTISLTINGTLAASPSDSTARPSNATMQYVFTDTNIIWPSDRQKYKKTAYTASQVLPPPNWEGRYPGGVYTDANPPINLAEDEHFMVWMRTAGLPDFRKLYSRNDQDVLKAGTYTAIIDSRFDVLKYGSTKSLVISTVSFLGGKNPFLGIIYITVGILCVVLGCAFTVTHLWRPRKLGDHTYLSWNQQAGATATGGVGDGPGVE</sequence>